<dbReference type="VEuPathDB" id="VectorBase:AMEC021419"/>
<feature type="transmembrane region" description="Helical" evidence="1">
    <location>
        <begin position="227"/>
        <end position="248"/>
    </location>
</feature>
<keyword evidence="1" id="KW-1133">Transmembrane helix</keyword>
<protein>
    <submittedName>
        <fullName evidence="2">Uncharacterized protein</fullName>
    </submittedName>
</protein>
<dbReference type="AlphaFoldDB" id="A0A182UJA8"/>
<evidence type="ECO:0000313" key="3">
    <source>
        <dbReference type="Proteomes" id="UP000075902"/>
    </source>
</evidence>
<keyword evidence="1" id="KW-0472">Membrane</keyword>
<reference evidence="2" key="2">
    <citation type="submission" date="2020-05" db="UniProtKB">
        <authorList>
            <consortium name="EnsemblMetazoa"/>
        </authorList>
    </citation>
    <scope>IDENTIFICATION</scope>
    <source>
        <strain evidence="2">CM1001059</strain>
    </source>
</reference>
<keyword evidence="3" id="KW-1185">Reference proteome</keyword>
<accession>A0A182UJA8</accession>
<evidence type="ECO:0000256" key="1">
    <source>
        <dbReference type="SAM" id="Phobius"/>
    </source>
</evidence>
<name>A0A182UJA8_9DIPT</name>
<dbReference type="Proteomes" id="UP000075902">
    <property type="component" value="Unassembled WGS sequence"/>
</dbReference>
<reference evidence="3" key="1">
    <citation type="submission" date="2014-01" db="EMBL/GenBank/DDBJ databases">
        <title>The Genome Sequence of Anopheles melas CM1001059_A (V2).</title>
        <authorList>
            <consortium name="The Broad Institute Genomics Platform"/>
            <person name="Neafsey D.E."/>
            <person name="Besansky N."/>
            <person name="Howell P."/>
            <person name="Walton C."/>
            <person name="Young S.K."/>
            <person name="Zeng Q."/>
            <person name="Gargeya S."/>
            <person name="Fitzgerald M."/>
            <person name="Haas B."/>
            <person name="Abouelleil A."/>
            <person name="Allen A.W."/>
            <person name="Alvarado L."/>
            <person name="Arachchi H.M."/>
            <person name="Berlin A.M."/>
            <person name="Chapman S.B."/>
            <person name="Gainer-Dewar J."/>
            <person name="Goldberg J."/>
            <person name="Griggs A."/>
            <person name="Gujja S."/>
            <person name="Hansen M."/>
            <person name="Howarth C."/>
            <person name="Imamovic A."/>
            <person name="Ireland A."/>
            <person name="Larimer J."/>
            <person name="McCowan C."/>
            <person name="Murphy C."/>
            <person name="Pearson M."/>
            <person name="Poon T.W."/>
            <person name="Priest M."/>
            <person name="Roberts A."/>
            <person name="Saif S."/>
            <person name="Shea T."/>
            <person name="Sisk P."/>
            <person name="Sykes S."/>
            <person name="Wortman J."/>
            <person name="Nusbaum C."/>
            <person name="Birren B."/>
        </authorList>
    </citation>
    <scope>NUCLEOTIDE SEQUENCE [LARGE SCALE GENOMIC DNA]</scope>
    <source>
        <strain evidence="3">CM1001059</strain>
    </source>
</reference>
<evidence type="ECO:0000313" key="2">
    <source>
        <dbReference type="EnsemblMetazoa" id="AMEC021419-PA"/>
    </source>
</evidence>
<proteinExistence type="predicted"/>
<keyword evidence="1" id="KW-0812">Transmembrane</keyword>
<dbReference type="EnsemblMetazoa" id="AMEC021419-RA">
    <property type="protein sequence ID" value="AMEC021419-PA"/>
    <property type="gene ID" value="AMEC021419"/>
</dbReference>
<sequence length="356" mass="38000">MMVVSIGVVVGGWREQGGVYIFSQFSQLRLRTFTLLLLVVVVVVVLVDAVTEAESSDWPVDPIEAVEAWRRTVLPPPTVPPVVLPLRSGGPLPGLTALSSLREPDLLSCCPPVLLLLLLPVASTPYVDTWADCSRDSESQFFTLLVRLSRLARGCGEEHTIPYGGTGGGGGIPIDVRVLAAGEDGGAEPLLLLLPLLPAADTGIEEERDFSSDGVSLLQEATTRRPYAAVPVGLILGRLGAAVVLLLLPNDVIHRDRRHRLHGGRRHLGGRLQQARPALAPQPQQHVGMMVMVVVVVRVVMMKLRVGGGGEDDDTEAAVRSGLPTVDDGTDLLVDFDSITRSCALVPSSSIDFSFS</sequence>
<organism evidence="2 3">
    <name type="scientific">Anopheles melas</name>
    <dbReference type="NCBI Taxonomy" id="34690"/>
    <lineage>
        <taxon>Eukaryota</taxon>
        <taxon>Metazoa</taxon>
        <taxon>Ecdysozoa</taxon>
        <taxon>Arthropoda</taxon>
        <taxon>Hexapoda</taxon>
        <taxon>Insecta</taxon>
        <taxon>Pterygota</taxon>
        <taxon>Neoptera</taxon>
        <taxon>Endopterygota</taxon>
        <taxon>Diptera</taxon>
        <taxon>Nematocera</taxon>
        <taxon>Culicoidea</taxon>
        <taxon>Culicidae</taxon>
        <taxon>Anophelinae</taxon>
        <taxon>Anopheles</taxon>
    </lineage>
</organism>